<feature type="transmembrane region" description="Helical" evidence="1">
    <location>
        <begin position="132"/>
        <end position="148"/>
    </location>
</feature>
<feature type="domain" description="EAL" evidence="2">
    <location>
        <begin position="369"/>
        <end position="624"/>
    </location>
</feature>
<sequence length="624" mass="70789">MNRNNHQLLAHHGRKFEDFKKAALAKFAFSFLLLFSYLIFSYQQESEPDLKVAIIMLAIPFIGFIVLRLSRDIESLERMLFFLKAFSITTVIVGANAFNDQSTGFQIRVVFLYAILYFSYLTDFLYIDKFRFYFFILFGTFGVLLLPADLVTKIMLFLAMIFMSVIAYDTVRLREQNAYLTEELRQSSEDTIYKLSHFDSLTGLPNRTLFNELTNNYQQDHQQSTSQVAILAIGIDGFKAVNETFGHRAGDNVLKSIAQRINQHFTGKRSLISRHEGDHFTVALMDYSDLTGIEKLSKQLLHNVSEPIKIDGQSIGLTCSIGIALKAQDDDSYSLLIQQAETAMNEAKIKGRNRYLLYNPKMLSNAKIRLRIESALRQAVKQQQGFSLYYQPKIDIRSGKVCGAEALIRWQDKDLGAISPVDFIPTAENSGLIIPLGRWIYQQVLQDMQQLQHSGLSLPSISVNLSARQFDDPELLTMLLEGIKQYNINPQSIDIELTESVIMRSPHKSINLLKKLRDAQMTISIDDFGIAYSSLSYLKSLPANRLKIDKSFIDDIVHHKDDQAITSGIINMGHNLGLSVLAEGVETAAQLDILKELGCDEIQGFYFSKPLPFHELTAFLKRSS</sequence>
<keyword evidence="1" id="KW-0472">Membrane</keyword>
<dbReference type="InterPro" id="IPR035919">
    <property type="entry name" value="EAL_sf"/>
</dbReference>
<dbReference type="PROSITE" id="PS50887">
    <property type="entry name" value="GGDEF"/>
    <property type="match status" value="1"/>
</dbReference>
<dbReference type="Pfam" id="PF00990">
    <property type="entry name" value="GGDEF"/>
    <property type="match status" value="1"/>
</dbReference>
<proteinExistence type="predicted"/>
<dbReference type="NCBIfam" id="TIGR00254">
    <property type="entry name" value="GGDEF"/>
    <property type="match status" value="1"/>
</dbReference>
<evidence type="ECO:0000313" key="5">
    <source>
        <dbReference type="Proteomes" id="UP000664835"/>
    </source>
</evidence>
<gene>
    <name evidence="4" type="ORF">J3998_04675</name>
</gene>
<dbReference type="Proteomes" id="UP000664835">
    <property type="component" value="Unassembled WGS sequence"/>
</dbReference>
<dbReference type="SMART" id="SM00267">
    <property type="entry name" value="GGDEF"/>
    <property type="match status" value="1"/>
</dbReference>
<organism evidence="4 5">
    <name type="scientific">Thiomicrorhabdus marina</name>
    <dbReference type="NCBI Taxonomy" id="2818442"/>
    <lineage>
        <taxon>Bacteria</taxon>
        <taxon>Pseudomonadati</taxon>
        <taxon>Pseudomonadota</taxon>
        <taxon>Gammaproteobacteria</taxon>
        <taxon>Thiotrichales</taxon>
        <taxon>Piscirickettsiaceae</taxon>
        <taxon>Thiomicrorhabdus</taxon>
    </lineage>
</organism>
<keyword evidence="5" id="KW-1185">Reference proteome</keyword>
<evidence type="ECO:0000256" key="1">
    <source>
        <dbReference type="SAM" id="Phobius"/>
    </source>
</evidence>
<comment type="caution">
    <text evidence="4">The sequence shown here is derived from an EMBL/GenBank/DDBJ whole genome shotgun (WGS) entry which is preliminary data.</text>
</comment>
<dbReference type="SMART" id="SM00052">
    <property type="entry name" value="EAL"/>
    <property type="match status" value="1"/>
</dbReference>
<dbReference type="InterPro" id="IPR001633">
    <property type="entry name" value="EAL_dom"/>
</dbReference>
<dbReference type="InterPro" id="IPR000160">
    <property type="entry name" value="GGDEF_dom"/>
</dbReference>
<keyword evidence="1" id="KW-0812">Transmembrane</keyword>
<evidence type="ECO:0000313" key="4">
    <source>
        <dbReference type="EMBL" id="MBO1926862.1"/>
    </source>
</evidence>
<feature type="transmembrane region" description="Helical" evidence="1">
    <location>
        <begin position="81"/>
        <end position="99"/>
    </location>
</feature>
<dbReference type="InterPro" id="IPR043128">
    <property type="entry name" value="Rev_trsase/Diguanyl_cyclase"/>
</dbReference>
<dbReference type="SUPFAM" id="SSF55073">
    <property type="entry name" value="Nucleotide cyclase"/>
    <property type="match status" value="1"/>
</dbReference>
<evidence type="ECO:0000259" key="3">
    <source>
        <dbReference type="PROSITE" id="PS50887"/>
    </source>
</evidence>
<dbReference type="InterPro" id="IPR029787">
    <property type="entry name" value="Nucleotide_cyclase"/>
</dbReference>
<feature type="transmembrane region" description="Helical" evidence="1">
    <location>
        <begin position="52"/>
        <end position="69"/>
    </location>
</feature>
<dbReference type="PROSITE" id="PS50883">
    <property type="entry name" value="EAL"/>
    <property type="match status" value="1"/>
</dbReference>
<dbReference type="CDD" id="cd01949">
    <property type="entry name" value="GGDEF"/>
    <property type="match status" value="1"/>
</dbReference>
<dbReference type="InterPro" id="IPR050706">
    <property type="entry name" value="Cyclic-di-GMP_PDE-like"/>
</dbReference>
<accession>A0ABS3Q3F7</accession>
<dbReference type="Pfam" id="PF00563">
    <property type="entry name" value="EAL"/>
    <property type="match status" value="1"/>
</dbReference>
<dbReference type="RefSeq" id="WP_208148300.1">
    <property type="nucleotide sequence ID" value="NZ_JAGETV010000005.1"/>
</dbReference>
<dbReference type="EMBL" id="JAGETV010000005">
    <property type="protein sequence ID" value="MBO1926862.1"/>
    <property type="molecule type" value="Genomic_DNA"/>
</dbReference>
<name>A0ABS3Q3F7_9GAMM</name>
<evidence type="ECO:0000259" key="2">
    <source>
        <dbReference type="PROSITE" id="PS50883"/>
    </source>
</evidence>
<feature type="transmembrane region" description="Helical" evidence="1">
    <location>
        <begin position="105"/>
        <end position="125"/>
    </location>
</feature>
<dbReference type="Gene3D" id="3.30.70.270">
    <property type="match status" value="1"/>
</dbReference>
<dbReference type="SUPFAM" id="SSF141868">
    <property type="entry name" value="EAL domain-like"/>
    <property type="match status" value="1"/>
</dbReference>
<reference evidence="4 5" key="1">
    <citation type="submission" date="2021-03" db="EMBL/GenBank/DDBJ databases">
        <title>Thiomicrorhabdus sp.nov.,novel sulfur-oxidizing bacteria isolated from coastal sediment.</title>
        <authorList>
            <person name="Liu X."/>
        </authorList>
    </citation>
    <scope>NUCLEOTIDE SEQUENCE [LARGE SCALE GENOMIC DNA]</scope>
    <source>
        <strain evidence="4 5">6S2-11</strain>
    </source>
</reference>
<dbReference type="Gene3D" id="3.20.20.450">
    <property type="entry name" value="EAL domain"/>
    <property type="match status" value="1"/>
</dbReference>
<dbReference type="PANTHER" id="PTHR33121:SF71">
    <property type="entry name" value="OXYGEN SENSOR PROTEIN DOSP"/>
    <property type="match status" value="1"/>
</dbReference>
<dbReference type="CDD" id="cd01948">
    <property type="entry name" value="EAL"/>
    <property type="match status" value="1"/>
</dbReference>
<feature type="transmembrane region" description="Helical" evidence="1">
    <location>
        <begin position="21"/>
        <end position="40"/>
    </location>
</feature>
<feature type="domain" description="GGDEF" evidence="3">
    <location>
        <begin position="226"/>
        <end position="360"/>
    </location>
</feature>
<keyword evidence="1" id="KW-1133">Transmembrane helix</keyword>
<dbReference type="PANTHER" id="PTHR33121">
    <property type="entry name" value="CYCLIC DI-GMP PHOSPHODIESTERASE PDEF"/>
    <property type="match status" value="1"/>
</dbReference>
<protein>
    <submittedName>
        <fullName evidence="4">Bifunctional diguanylate cyclase/phosphodiesterase</fullName>
    </submittedName>
</protein>